<evidence type="ECO:0000313" key="5">
    <source>
        <dbReference type="EMBL" id="HIZ31509.1"/>
    </source>
</evidence>
<feature type="compositionally biased region" description="Low complexity" evidence="1">
    <location>
        <begin position="300"/>
        <end position="316"/>
    </location>
</feature>
<dbReference type="InterPro" id="IPR036514">
    <property type="entry name" value="SGNH_hydro_sf"/>
</dbReference>
<feature type="region of interest" description="Disordered" evidence="1">
    <location>
        <begin position="566"/>
        <end position="591"/>
    </location>
</feature>
<keyword evidence="2" id="KW-1133">Transmembrane helix</keyword>
<proteinExistence type="predicted"/>
<evidence type="ECO:0000256" key="2">
    <source>
        <dbReference type="SAM" id="Phobius"/>
    </source>
</evidence>
<dbReference type="InterPro" id="IPR044060">
    <property type="entry name" value="Bacterial_rp_domain"/>
</dbReference>
<keyword evidence="5" id="KW-0378">Hydrolase</keyword>
<evidence type="ECO:0000259" key="4">
    <source>
        <dbReference type="Pfam" id="PF18998"/>
    </source>
</evidence>
<feature type="transmembrane region" description="Helical" evidence="2">
    <location>
        <begin position="21"/>
        <end position="44"/>
    </location>
</feature>
<keyword evidence="2" id="KW-0472">Membrane</keyword>
<evidence type="ECO:0000259" key="3">
    <source>
        <dbReference type="Pfam" id="PF13472"/>
    </source>
</evidence>
<feature type="domain" description="SGNH hydrolase-type esterase" evidence="3">
    <location>
        <begin position="98"/>
        <end position="263"/>
    </location>
</feature>
<dbReference type="Pfam" id="PF13472">
    <property type="entry name" value="Lipase_GDSL_2"/>
    <property type="match status" value="1"/>
</dbReference>
<sequence length="591" mass="63827">MPQNRRKSRGGSAPLTPKQKQAAIVLAICALVLVITIAVVSVVVSKAGGGDPQSGSTSQTSSGTSQVVTGGFDASKYGDAVLGSTDDAGKSYIDETIFVGDSNTYRYYQYDLLELDQVVAVEGLGIQNFTTDKSIYFKGDDNGYSIPDALAKMKPRRIIVMMGTNNADGTMSASDFASNYRTALEAIKTAYPYTDIIVAAVPPIPQDHSSYPNMSMETINQFNDALAQMCADNGYKFLNTNEILVGSDGYGKAQYFLSGDIHLKKDALTAVMEYARTHAYLGTEDRRPDTSNIPERRKTGSTGTVTTTPTPDTSTEKTYTAQYNVDKNVGGTLTSGDQKGVTSLSFKDLKSSSSVSVTAVPADGYEFIKWSDGNTNATRTDKDFKQNVNVTAMFGAKLVVSIEQGSSGEAKVGDSVRFSASVSDKSIDKDTMVVWTLDGVEKRVGYSWFFDVKEAREEPYSIKASVTVNGKTYSAEYKLTVKPAPTPSPSPTPHEHKFVEESRVNATCTEAGKVIYKCSCGERKEEAIAALGHDWGEWTVKTPADVGVEGLQERKCKRCGYTETQKIEALPAPPQSTPTTNTGEDNKDDTQ</sequence>
<protein>
    <submittedName>
        <fullName evidence="5">SGNH/GDSL hydrolase family protein</fullName>
    </submittedName>
</protein>
<dbReference type="Pfam" id="PF18998">
    <property type="entry name" value="Flg_new_2"/>
    <property type="match status" value="1"/>
</dbReference>
<accession>A0A9D2J0R2</accession>
<dbReference type="Proteomes" id="UP000824035">
    <property type="component" value="Unassembled WGS sequence"/>
</dbReference>
<reference evidence="5" key="1">
    <citation type="journal article" date="2021" name="PeerJ">
        <title>Extensive microbial diversity within the chicken gut microbiome revealed by metagenomics and culture.</title>
        <authorList>
            <person name="Gilroy R."/>
            <person name="Ravi A."/>
            <person name="Getino M."/>
            <person name="Pursley I."/>
            <person name="Horton D.L."/>
            <person name="Alikhan N.F."/>
            <person name="Baker D."/>
            <person name="Gharbi K."/>
            <person name="Hall N."/>
            <person name="Watson M."/>
            <person name="Adriaenssens E.M."/>
            <person name="Foster-Nyarko E."/>
            <person name="Jarju S."/>
            <person name="Secka A."/>
            <person name="Antonio M."/>
            <person name="Oren A."/>
            <person name="Chaudhuri R.R."/>
            <person name="La Ragione R."/>
            <person name="Hildebrand F."/>
            <person name="Pallen M.J."/>
        </authorList>
    </citation>
    <scope>NUCLEOTIDE SEQUENCE</scope>
    <source>
        <strain evidence="5">ChiGjej4B4-18154</strain>
    </source>
</reference>
<dbReference type="Gene3D" id="3.40.50.1110">
    <property type="entry name" value="SGNH hydrolase"/>
    <property type="match status" value="1"/>
</dbReference>
<reference evidence="5" key="2">
    <citation type="submission" date="2021-04" db="EMBL/GenBank/DDBJ databases">
        <authorList>
            <person name="Gilroy R."/>
        </authorList>
    </citation>
    <scope>NUCLEOTIDE SEQUENCE</scope>
    <source>
        <strain evidence="5">ChiGjej4B4-18154</strain>
    </source>
</reference>
<comment type="caution">
    <text evidence="5">The sequence shown here is derived from an EMBL/GenBank/DDBJ whole genome shotgun (WGS) entry which is preliminary data.</text>
</comment>
<feature type="compositionally biased region" description="Basic and acidic residues" evidence="1">
    <location>
        <begin position="284"/>
        <end position="298"/>
    </location>
</feature>
<dbReference type="AlphaFoldDB" id="A0A9D2J0R2"/>
<gene>
    <name evidence="5" type="ORF">H9813_09825</name>
</gene>
<dbReference type="InterPro" id="IPR013830">
    <property type="entry name" value="SGNH_hydro"/>
</dbReference>
<feature type="region of interest" description="Disordered" evidence="1">
    <location>
        <begin position="284"/>
        <end position="316"/>
    </location>
</feature>
<evidence type="ECO:0000256" key="1">
    <source>
        <dbReference type="SAM" id="MobiDB-lite"/>
    </source>
</evidence>
<keyword evidence="2" id="KW-0812">Transmembrane</keyword>
<feature type="domain" description="Bacterial repeat" evidence="4">
    <location>
        <begin position="345"/>
        <end position="396"/>
    </location>
</feature>
<organism evidence="5 6">
    <name type="scientific">Candidatus Allofournierella merdipullorum</name>
    <dbReference type="NCBI Taxonomy" id="2838595"/>
    <lineage>
        <taxon>Bacteria</taxon>
        <taxon>Bacillati</taxon>
        <taxon>Bacillota</taxon>
        <taxon>Clostridia</taxon>
        <taxon>Eubacteriales</taxon>
        <taxon>Oscillospiraceae</taxon>
        <taxon>Allofournierella</taxon>
    </lineage>
</organism>
<dbReference type="GO" id="GO:0016787">
    <property type="term" value="F:hydrolase activity"/>
    <property type="evidence" value="ECO:0007669"/>
    <property type="project" value="UniProtKB-KW"/>
</dbReference>
<evidence type="ECO:0000313" key="6">
    <source>
        <dbReference type="Proteomes" id="UP000824035"/>
    </source>
</evidence>
<dbReference type="SUPFAM" id="SSF52266">
    <property type="entry name" value="SGNH hydrolase"/>
    <property type="match status" value="1"/>
</dbReference>
<name>A0A9D2J0R2_9FIRM</name>
<dbReference type="EMBL" id="DXBV01000100">
    <property type="protein sequence ID" value="HIZ31509.1"/>
    <property type="molecule type" value="Genomic_DNA"/>
</dbReference>